<feature type="region of interest" description="Disordered" evidence="3">
    <location>
        <begin position="310"/>
        <end position="447"/>
    </location>
</feature>
<feature type="compositionally biased region" description="Basic and acidic residues" evidence="3">
    <location>
        <begin position="410"/>
        <end position="429"/>
    </location>
</feature>
<feature type="compositionally biased region" description="Low complexity" evidence="3">
    <location>
        <begin position="747"/>
        <end position="762"/>
    </location>
</feature>
<dbReference type="PRINTS" id="PR00503">
    <property type="entry name" value="BROMODOMAIN"/>
</dbReference>
<dbReference type="SUPFAM" id="SSF47370">
    <property type="entry name" value="Bromodomain"/>
    <property type="match status" value="2"/>
</dbReference>
<evidence type="ECO:0000313" key="6">
    <source>
        <dbReference type="Proteomes" id="UP001314263"/>
    </source>
</evidence>
<feature type="domain" description="Bromo" evidence="4">
    <location>
        <begin position="18"/>
        <end position="90"/>
    </location>
</feature>
<feature type="region of interest" description="Disordered" evidence="3">
    <location>
        <begin position="107"/>
        <end position="182"/>
    </location>
</feature>
<dbReference type="Gene3D" id="1.20.920.10">
    <property type="entry name" value="Bromodomain-like"/>
    <property type="match status" value="2"/>
</dbReference>
<feature type="compositionally biased region" description="Low complexity" evidence="3">
    <location>
        <begin position="789"/>
        <end position="808"/>
    </location>
</feature>
<keyword evidence="1 2" id="KW-0103">Bromodomain</keyword>
<protein>
    <recommendedName>
        <fullName evidence="4">Bromo domain-containing protein</fullName>
    </recommendedName>
</protein>
<feature type="compositionally biased region" description="Polar residues" evidence="3">
    <location>
        <begin position="169"/>
        <end position="179"/>
    </location>
</feature>
<keyword evidence="6" id="KW-1185">Reference proteome</keyword>
<dbReference type="PROSITE" id="PS50014">
    <property type="entry name" value="BROMODOMAIN_2"/>
    <property type="match status" value="1"/>
</dbReference>
<accession>A0AAV1HT80</accession>
<feature type="compositionally biased region" description="Low complexity" evidence="3">
    <location>
        <begin position="313"/>
        <end position="324"/>
    </location>
</feature>
<sequence length="820" mass="88007">MDANVKKRVQKVLKKVMQHEIAESFFNDPVNPEALGIPEYREIVQTPMDLGTVSQRLESNYYASATAAADDVCLVWRNCQTFNEPGSDVYQSCDELSGIFDQLWKQAKLPPPTGGSTSKAGHDDGWPLQDSGSLRPPAAYLTGLQDDTGMGRMPNGGSRKGKQPASRLRQGSTHGSNGDLNGGAFALSPAEVAALRQGHPLYRCLSVLNHVMQHPAAAPFCSQDAGFLAYFHMNGEKPIDLSIVRSRLLPGTTQGWGTIEYKSTAEVLQDVRRVWESYRSSYDPTDPVVGACDTVERAFNYAWMQAGLGLDSPGQQQGQLPRGGSFSGEGEQKRGQLVVRQRSDGKPERSTAKKFKTSMQIHGESDSEEQAISSDSEEQKRWRPATTSGRCAVCKRAKKGRCGTETAPAKCEKRAENARRPAGDRERGAGQHAHQGSAPGKHSLKRKNSWDLDDMQGMQGPFLPGDSPSLRLHSSPEQLGRLPGGMLVDDPDSRVLAEWQQVLRARQEAAHAVEAANRAVAQVHQAEAALRAAIQYDEALTRNKAAAKTSMAPWSRDARGAPPGYAPASPMMSRPQLLNPEVAGAGKYWYGHASDSDMDKRRPNGNVGAAVPGAGLNLQQRIAQYHQDQRGAPVSADSPRAAGQQPAQLGQRGQQAPATPQQGLHSCSISLPPLSSPQNHLATFPRENMQPSVTSGYTPTSTPQTGYGATHSNSGPMTGVPGQKLPNVSTAPPKPGTPSWPEGARAQQQQQQQQPPQQQEPPVSASALETAFSAFEGSAPGGNAGRTGSLPSLSPAASSPLIIDSSSSMQRAFSASMWDY</sequence>
<comment type="caution">
    <text evidence="5">The sequence shown here is derived from an EMBL/GenBank/DDBJ whole genome shotgun (WGS) entry which is preliminary data.</text>
</comment>
<name>A0AAV1HT80_9CHLO</name>
<dbReference type="InterPro" id="IPR036427">
    <property type="entry name" value="Bromodomain-like_sf"/>
</dbReference>
<evidence type="ECO:0000256" key="1">
    <source>
        <dbReference type="ARBA" id="ARBA00023117"/>
    </source>
</evidence>
<evidence type="ECO:0000259" key="4">
    <source>
        <dbReference type="PROSITE" id="PS50014"/>
    </source>
</evidence>
<feature type="compositionally biased region" description="Basic and acidic residues" evidence="3">
    <location>
        <begin position="341"/>
        <end position="351"/>
    </location>
</feature>
<dbReference type="Pfam" id="PF00439">
    <property type="entry name" value="Bromodomain"/>
    <property type="match status" value="2"/>
</dbReference>
<organism evidence="5 6">
    <name type="scientific">Coccomyxa viridis</name>
    <dbReference type="NCBI Taxonomy" id="1274662"/>
    <lineage>
        <taxon>Eukaryota</taxon>
        <taxon>Viridiplantae</taxon>
        <taxon>Chlorophyta</taxon>
        <taxon>core chlorophytes</taxon>
        <taxon>Trebouxiophyceae</taxon>
        <taxon>Trebouxiophyceae incertae sedis</taxon>
        <taxon>Coccomyxaceae</taxon>
        <taxon>Coccomyxa</taxon>
    </lineage>
</organism>
<feature type="compositionally biased region" description="Polar residues" evidence="3">
    <location>
        <begin position="689"/>
        <end position="716"/>
    </location>
</feature>
<evidence type="ECO:0000313" key="5">
    <source>
        <dbReference type="EMBL" id="CAK0739264.1"/>
    </source>
</evidence>
<dbReference type="InterPro" id="IPR001487">
    <property type="entry name" value="Bromodomain"/>
</dbReference>
<reference evidence="5 6" key="1">
    <citation type="submission" date="2023-10" db="EMBL/GenBank/DDBJ databases">
        <authorList>
            <person name="Maclean D."/>
            <person name="Macfadyen A."/>
        </authorList>
    </citation>
    <scope>NUCLEOTIDE SEQUENCE [LARGE SCALE GENOMIC DNA]</scope>
</reference>
<gene>
    <name evidence="5" type="ORF">CVIRNUC_001151</name>
</gene>
<feature type="region of interest" description="Disordered" evidence="3">
    <location>
        <begin position="626"/>
        <end position="808"/>
    </location>
</feature>
<dbReference type="EMBL" id="CAUYUE010000002">
    <property type="protein sequence ID" value="CAK0739264.1"/>
    <property type="molecule type" value="Genomic_DNA"/>
</dbReference>
<proteinExistence type="predicted"/>
<dbReference type="AlphaFoldDB" id="A0AAV1HT80"/>
<evidence type="ECO:0000256" key="2">
    <source>
        <dbReference type="PROSITE-ProRule" id="PRU00035"/>
    </source>
</evidence>
<evidence type="ECO:0000256" key="3">
    <source>
        <dbReference type="SAM" id="MobiDB-lite"/>
    </source>
</evidence>
<dbReference type="SMART" id="SM00297">
    <property type="entry name" value="BROMO"/>
    <property type="match status" value="1"/>
</dbReference>
<dbReference type="Proteomes" id="UP001314263">
    <property type="component" value="Unassembled WGS sequence"/>
</dbReference>
<feature type="compositionally biased region" description="Low complexity" evidence="3">
    <location>
        <begin position="639"/>
        <end position="677"/>
    </location>
</feature>
<dbReference type="PANTHER" id="PTHR45926">
    <property type="entry name" value="OSJNBA0053K19.4 PROTEIN"/>
    <property type="match status" value="1"/>
</dbReference>